<keyword evidence="3" id="KW-1185">Reference proteome</keyword>
<evidence type="ECO:0008006" key="4">
    <source>
        <dbReference type="Google" id="ProtNLM"/>
    </source>
</evidence>
<proteinExistence type="predicted"/>
<reference evidence="2" key="1">
    <citation type="journal article" date="2020" name="New Phytol.">
        <title>Comparative genomics reveals dynamic genome evolution in host specialist ectomycorrhizal fungi.</title>
        <authorList>
            <person name="Lofgren L.A."/>
            <person name="Nguyen N.H."/>
            <person name="Vilgalys R."/>
            <person name="Ruytinx J."/>
            <person name="Liao H.L."/>
            <person name="Branco S."/>
            <person name="Kuo A."/>
            <person name="LaButti K."/>
            <person name="Lipzen A."/>
            <person name="Andreopoulos W."/>
            <person name="Pangilinan J."/>
            <person name="Riley R."/>
            <person name="Hundley H."/>
            <person name="Na H."/>
            <person name="Barry K."/>
            <person name="Grigoriev I.V."/>
            <person name="Stajich J.E."/>
            <person name="Kennedy P.G."/>
        </authorList>
    </citation>
    <scope>NUCLEOTIDE SEQUENCE</scope>
    <source>
        <strain evidence="2">DOB743</strain>
    </source>
</reference>
<organism evidence="2 3">
    <name type="scientific">Suillus placidus</name>
    <dbReference type="NCBI Taxonomy" id="48579"/>
    <lineage>
        <taxon>Eukaryota</taxon>
        <taxon>Fungi</taxon>
        <taxon>Dikarya</taxon>
        <taxon>Basidiomycota</taxon>
        <taxon>Agaricomycotina</taxon>
        <taxon>Agaricomycetes</taxon>
        <taxon>Agaricomycetidae</taxon>
        <taxon>Boletales</taxon>
        <taxon>Suillineae</taxon>
        <taxon>Suillaceae</taxon>
        <taxon>Suillus</taxon>
    </lineage>
</organism>
<dbReference type="OrthoDB" id="2523927at2759"/>
<dbReference type="InterPro" id="IPR052396">
    <property type="entry name" value="Meiotic_Drive_Suppr_Kinase"/>
</dbReference>
<gene>
    <name evidence="2" type="ORF">EV702DRAFT_1049261</name>
</gene>
<evidence type="ECO:0000313" key="2">
    <source>
        <dbReference type="EMBL" id="KAG1770816.1"/>
    </source>
</evidence>
<accession>A0A9P6ZL25</accession>
<feature type="compositionally biased region" description="Polar residues" evidence="1">
    <location>
        <begin position="380"/>
        <end position="391"/>
    </location>
</feature>
<dbReference type="AlphaFoldDB" id="A0A9P6ZL25"/>
<protein>
    <recommendedName>
        <fullName evidence="4">Protein kinase domain-containing protein</fullName>
    </recommendedName>
</protein>
<evidence type="ECO:0000256" key="1">
    <source>
        <dbReference type="SAM" id="MobiDB-lite"/>
    </source>
</evidence>
<feature type="region of interest" description="Disordered" evidence="1">
    <location>
        <begin position="348"/>
        <end position="392"/>
    </location>
</feature>
<feature type="region of interest" description="Disordered" evidence="1">
    <location>
        <begin position="1"/>
        <end position="22"/>
    </location>
</feature>
<name>A0A9P6ZL25_9AGAM</name>
<dbReference type="PANTHER" id="PTHR37171">
    <property type="entry name" value="SERINE/THREONINE-PROTEIN KINASE YRZF-RELATED"/>
    <property type="match status" value="1"/>
</dbReference>
<dbReference type="Proteomes" id="UP000714275">
    <property type="component" value="Unassembled WGS sequence"/>
</dbReference>
<dbReference type="PANTHER" id="PTHR37171:SF1">
    <property type="entry name" value="SERINE_THREONINE-PROTEIN KINASE YRZF-RELATED"/>
    <property type="match status" value="1"/>
</dbReference>
<sequence>MERWQQIPVPAPASPSSTSPPSESWDFMRVFRQLVIPPPQNCVASATVKPISQIELQGSGPSLQELHSLDLDTFHLAEPEHTRMWARETLSHHGPVPNVLIWTAGILRGGILPIRFIEESNVVEYLKFGFMGPAGGGAICLFQISCQPDAAALGFPSAEAGGTAIVSEPNSGQSGRPDMSFIWNANICCTMEVKTHKASTAGSPQVDMLQKLGDDWSQWPKILFQDGRVHLGMVYDILSKKQQQKKERKEETQEDASNGPDLSDVFEHHWQRKVIHTIYQVWNQLVSRESQHGIISNEHTFVLVHRQGHCLQISPSYQYQPADEEERAFTMSDLSFFIAHSVKSRLDQQGKWHGAPSPGPLPVSLAVPQATPGTSRHRLSPSTQPTTSTRGGSVMPNYLYPPIWRWLMSCWRSCSPVQRWRPHNAAPKLSISSSRPNSPPQLIFTTSGCPSFPLQLSPVDKFNWDRSFSTPLVLESLISHTQLPVFRGHLDGSSVVVKMAEDDLCNGLMLEAKIYQDLQPIQGSAVPTCRGVFSGAGAVFLLMDDVGASPTSFMSLSFDQRCGLLKSLMAIHRLGVIHNDLAASNIGISDSTAIILDFGQSETGHICPGADLCPELVEGAAALGVDPTDVI</sequence>
<dbReference type="SUPFAM" id="SSF56112">
    <property type="entry name" value="Protein kinase-like (PK-like)"/>
    <property type="match status" value="1"/>
</dbReference>
<feature type="region of interest" description="Disordered" evidence="1">
    <location>
        <begin position="242"/>
        <end position="263"/>
    </location>
</feature>
<evidence type="ECO:0000313" key="3">
    <source>
        <dbReference type="Proteomes" id="UP000714275"/>
    </source>
</evidence>
<dbReference type="InterPro" id="IPR011009">
    <property type="entry name" value="Kinase-like_dom_sf"/>
</dbReference>
<dbReference type="Gene3D" id="1.10.510.10">
    <property type="entry name" value="Transferase(Phosphotransferase) domain 1"/>
    <property type="match status" value="1"/>
</dbReference>
<dbReference type="EMBL" id="JABBWD010000063">
    <property type="protein sequence ID" value="KAG1770816.1"/>
    <property type="molecule type" value="Genomic_DNA"/>
</dbReference>
<comment type="caution">
    <text evidence="2">The sequence shown here is derived from an EMBL/GenBank/DDBJ whole genome shotgun (WGS) entry which is preliminary data.</text>
</comment>